<dbReference type="FunFam" id="3.40.50.300:FF:000080">
    <property type="entry name" value="Ras-like GTPase Ras1"/>
    <property type="match status" value="1"/>
</dbReference>
<dbReference type="SMART" id="SM00175">
    <property type="entry name" value="RAB"/>
    <property type="match status" value="1"/>
</dbReference>
<dbReference type="InterPro" id="IPR020849">
    <property type="entry name" value="Small_GTPase_Ras-type"/>
</dbReference>
<feature type="region of interest" description="Disordered" evidence="11">
    <location>
        <begin position="181"/>
        <end position="208"/>
    </location>
</feature>
<dbReference type="SMART" id="SM00173">
    <property type="entry name" value="RAS"/>
    <property type="match status" value="1"/>
</dbReference>
<evidence type="ECO:0000256" key="11">
    <source>
        <dbReference type="SAM" id="MobiDB-lite"/>
    </source>
</evidence>
<evidence type="ECO:0000256" key="10">
    <source>
        <dbReference type="ARBA" id="ARBA00023289"/>
    </source>
</evidence>
<evidence type="ECO:0000256" key="2">
    <source>
        <dbReference type="ARBA" id="ARBA00008344"/>
    </source>
</evidence>
<reference evidence="12 13" key="1">
    <citation type="journal article" date="2023" name="Elife">
        <title>Identification of key yeast species and microbe-microbe interactions impacting larval growth of Drosophila in the wild.</title>
        <authorList>
            <person name="Mure A."/>
            <person name="Sugiura Y."/>
            <person name="Maeda R."/>
            <person name="Honda K."/>
            <person name="Sakurai N."/>
            <person name="Takahashi Y."/>
            <person name="Watada M."/>
            <person name="Katoh T."/>
            <person name="Gotoh A."/>
            <person name="Gotoh Y."/>
            <person name="Taniguchi I."/>
            <person name="Nakamura K."/>
            <person name="Hayashi T."/>
            <person name="Katayama T."/>
            <person name="Uemura T."/>
            <person name="Hattori Y."/>
        </authorList>
    </citation>
    <scope>NUCLEOTIDE SEQUENCE [LARGE SCALE GENOMIC DNA]</scope>
    <source>
        <strain evidence="12 13">SB-73</strain>
    </source>
</reference>
<evidence type="ECO:0000256" key="9">
    <source>
        <dbReference type="ARBA" id="ARBA00023288"/>
    </source>
</evidence>
<keyword evidence="5" id="KW-0547">Nucleotide-binding</keyword>
<evidence type="ECO:0000256" key="4">
    <source>
        <dbReference type="ARBA" id="ARBA00022481"/>
    </source>
</evidence>
<dbReference type="Gene3D" id="3.40.50.300">
    <property type="entry name" value="P-loop containing nucleotide triphosphate hydrolases"/>
    <property type="match status" value="1"/>
</dbReference>
<dbReference type="InterPro" id="IPR027417">
    <property type="entry name" value="P-loop_NTPase"/>
</dbReference>
<keyword evidence="9" id="KW-0449">Lipoprotein</keyword>
<dbReference type="InterPro" id="IPR005225">
    <property type="entry name" value="Small_GTP-bd"/>
</dbReference>
<organism evidence="12 13">
    <name type="scientific">Starmerella bacillaris</name>
    <name type="common">Yeast</name>
    <name type="synonym">Candida zemplinina</name>
    <dbReference type="NCBI Taxonomy" id="1247836"/>
    <lineage>
        <taxon>Eukaryota</taxon>
        <taxon>Fungi</taxon>
        <taxon>Dikarya</taxon>
        <taxon>Ascomycota</taxon>
        <taxon>Saccharomycotina</taxon>
        <taxon>Dipodascomycetes</taxon>
        <taxon>Dipodascales</taxon>
        <taxon>Trichomonascaceae</taxon>
        <taxon>Starmerella</taxon>
    </lineage>
</organism>
<dbReference type="PROSITE" id="PS51421">
    <property type="entry name" value="RAS"/>
    <property type="match status" value="1"/>
</dbReference>
<keyword evidence="4" id="KW-0488">Methylation</keyword>
<feature type="compositionally biased region" description="Low complexity" evidence="11">
    <location>
        <begin position="187"/>
        <end position="196"/>
    </location>
</feature>
<comment type="subcellular location">
    <subcellularLocation>
        <location evidence="1">Cell membrane</location>
        <topology evidence="1">Lipid-anchor</topology>
    </subcellularLocation>
</comment>
<evidence type="ECO:0000256" key="7">
    <source>
        <dbReference type="ARBA" id="ARBA00023136"/>
    </source>
</evidence>
<dbReference type="CDD" id="cd00876">
    <property type="entry name" value="Ras"/>
    <property type="match status" value="1"/>
</dbReference>
<dbReference type="InterPro" id="IPR001806">
    <property type="entry name" value="Small_GTPase"/>
</dbReference>
<evidence type="ECO:0000313" key="13">
    <source>
        <dbReference type="Proteomes" id="UP001362899"/>
    </source>
</evidence>
<dbReference type="Pfam" id="PF00071">
    <property type="entry name" value="Ras"/>
    <property type="match status" value="1"/>
</dbReference>
<keyword evidence="6" id="KW-0342">GTP-binding</keyword>
<evidence type="ECO:0000256" key="8">
    <source>
        <dbReference type="ARBA" id="ARBA00023139"/>
    </source>
</evidence>
<keyword evidence="10" id="KW-0636">Prenylation</keyword>
<proteinExistence type="inferred from homology"/>
<accession>A0AAV5RIK4</accession>
<evidence type="ECO:0000313" key="12">
    <source>
        <dbReference type="EMBL" id="GMM50426.1"/>
    </source>
</evidence>
<dbReference type="PROSITE" id="PS51420">
    <property type="entry name" value="RHO"/>
    <property type="match status" value="1"/>
</dbReference>
<dbReference type="PANTHER" id="PTHR24070">
    <property type="entry name" value="RAS, DI-RAS, AND RHEB FAMILY MEMBERS OF SMALL GTPASE SUPERFAMILY"/>
    <property type="match status" value="1"/>
</dbReference>
<dbReference type="GO" id="GO:0005886">
    <property type="term" value="C:plasma membrane"/>
    <property type="evidence" value="ECO:0007669"/>
    <property type="project" value="UniProtKB-SubCell"/>
</dbReference>
<dbReference type="NCBIfam" id="TIGR00231">
    <property type="entry name" value="small_GTP"/>
    <property type="match status" value="1"/>
</dbReference>
<dbReference type="Proteomes" id="UP001362899">
    <property type="component" value="Unassembled WGS sequence"/>
</dbReference>
<evidence type="ECO:0000256" key="6">
    <source>
        <dbReference type="ARBA" id="ARBA00023134"/>
    </source>
</evidence>
<dbReference type="SMART" id="SM00174">
    <property type="entry name" value="RHO"/>
    <property type="match status" value="1"/>
</dbReference>
<dbReference type="SMART" id="SM00176">
    <property type="entry name" value="RAN"/>
    <property type="match status" value="1"/>
</dbReference>
<gene>
    <name evidence="12" type="ORF">DASB73_013840</name>
</gene>
<evidence type="ECO:0000256" key="5">
    <source>
        <dbReference type="ARBA" id="ARBA00022741"/>
    </source>
</evidence>
<keyword evidence="8" id="KW-0564">Palmitate</keyword>
<dbReference type="AlphaFoldDB" id="A0AAV5RIK4"/>
<name>A0AAV5RIK4_STABA</name>
<dbReference type="PRINTS" id="PR00449">
    <property type="entry name" value="RASTRNSFRMNG"/>
</dbReference>
<dbReference type="EMBL" id="BTGC01000003">
    <property type="protein sequence ID" value="GMM50426.1"/>
    <property type="molecule type" value="Genomic_DNA"/>
</dbReference>
<protein>
    <submittedName>
        <fullName evidence="12">Ras family GTPase</fullName>
    </submittedName>
</protein>
<comment type="caution">
    <text evidence="12">The sequence shown here is derived from an EMBL/GenBank/DDBJ whole genome shotgun (WGS) entry which is preliminary data.</text>
</comment>
<comment type="similarity">
    <text evidence="2">Belongs to the small GTPase superfamily. Ras family.</text>
</comment>
<dbReference type="GO" id="GO:0003924">
    <property type="term" value="F:GTPase activity"/>
    <property type="evidence" value="ECO:0007669"/>
    <property type="project" value="InterPro"/>
</dbReference>
<keyword evidence="13" id="KW-1185">Reference proteome</keyword>
<evidence type="ECO:0000256" key="3">
    <source>
        <dbReference type="ARBA" id="ARBA00022475"/>
    </source>
</evidence>
<keyword evidence="7" id="KW-0472">Membrane</keyword>
<keyword evidence="3" id="KW-1003">Cell membrane</keyword>
<evidence type="ECO:0000256" key="1">
    <source>
        <dbReference type="ARBA" id="ARBA00004193"/>
    </source>
</evidence>
<dbReference type="GO" id="GO:0007165">
    <property type="term" value="P:signal transduction"/>
    <property type="evidence" value="ECO:0007669"/>
    <property type="project" value="InterPro"/>
</dbReference>
<dbReference type="PROSITE" id="PS51419">
    <property type="entry name" value="RAB"/>
    <property type="match status" value="1"/>
</dbReference>
<dbReference type="SUPFAM" id="SSF52540">
    <property type="entry name" value="P-loop containing nucleoside triphosphate hydrolases"/>
    <property type="match status" value="1"/>
</dbReference>
<sequence>MTTPVKEYQLVVMGSGGVGKSTLSVQFIQGQFVDEYDPTIEDSYRKELVVDGETVSLDILDTAGQEEYSAMREQYMKTGQGFLLVFSVTSRSSFDEISVLHQQIMRAKNNDSNYPILLVGNKCDLEDQREVPKEEGTRLANRLNLTYIETSAKTRTNVEESFTMLASRILKYEKQQVVNARSRVQSQHAPARATPAQPQPTTPAKEESNCCIVA</sequence>
<dbReference type="GO" id="GO:0005525">
    <property type="term" value="F:GTP binding"/>
    <property type="evidence" value="ECO:0007669"/>
    <property type="project" value="UniProtKB-KW"/>
</dbReference>